<gene>
    <name evidence="2" type="ORF">ACFSUE_02215</name>
</gene>
<comment type="caution">
    <text evidence="2">The sequence shown here is derived from an EMBL/GenBank/DDBJ whole genome shotgun (WGS) entry which is preliminary data.</text>
</comment>
<feature type="compositionally biased region" description="Basic and acidic residues" evidence="1">
    <location>
        <begin position="371"/>
        <end position="380"/>
    </location>
</feature>
<reference evidence="3" key="1">
    <citation type="journal article" date="2019" name="Int. J. Syst. Evol. Microbiol.">
        <title>The Global Catalogue of Microorganisms (GCM) 10K type strain sequencing project: providing services to taxonomists for standard genome sequencing and annotation.</title>
        <authorList>
            <consortium name="The Broad Institute Genomics Platform"/>
            <consortium name="The Broad Institute Genome Sequencing Center for Infectious Disease"/>
            <person name="Wu L."/>
            <person name="Ma J."/>
        </authorList>
    </citation>
    <scope>NUCLEOTIDE SEQUENCE [LARGE SCALE GENOMIC DNA]</scope>
    <source>
        <strain evidence="3">TISTR 2466</strain>
    </source>
</reference>
<dbReference type="Pfam" id="PF10926">
    <property type="entry name" value="DUF2800"/>
    <property type="match status" value="1"/>
</dbReference>
<protein>
    <submittedName>
        <fullName evidence="2">DUF2800 domain-containing protein</fullName>
    </submittedName>
</protein>
<accession>A0ABW5RZ29</accession>
<dbReference type="EMBL" id="JBHUMQ010000003">
    <property type="protein sequence ID" value="MFD2692460.1"/>
    <property type="molecule type" value="Genomic_DNA"/>
</dbReference>
<name>A0ABW5RZ29_9BACL</name>
<dbReference type="InterPro" id="IPR021229">
    <property type="entry name" value="DUF2800"/>
</dbReference>
<evidence type="ECO:0000256" key="1">
    <source>
        <dbReference type="SAM" id="MobiDB-lite"/>
    </source>
</evidence>
<organism evidence="2 3">
    <name type="scientific">Sporolactobacillus shoreicorticis</name>
    <dbReference type="NCBI Taxonomy" id="1923877"/>
    <lineage>
        <taxon>Bacteria</taxon>
        <taxon>Bacillati</taxon>
        <taxon>Bacillota</taxon>
        <taxon>Bacilli</taxon>
        <taxon>Bacillales</taxon>
        <taxon>Sporolactobacillaceae</taxon>
        <taxon>Sporolactobacillus</taxon>
    </lineage>
</organism>
<sequence>MSGNHAARDHANLSASGSSRWLHCPPSAKLELQYPDDGVASVFAQEGTLAHELAELHLLYEIGKLTKSVFTRRLNKYKKNELFAEEMLDYVDVYVTTVMERLSGAKAEAGDAFLMIEQRLDFSPWVPGGFGTGDALVLSDKAIEVVDLKYGKGVPVSAIGNTQMRLYALGAMNGFGALYEPDHVRMTIVQPRLDSISTDQLTVDELEAWAMKTVKPTADQAAAGEGEFLAGDWCRFCRARAVCRARADKNLELAKLDFADPPTLAPEEIGDVLTKADELRKWAEDVENYALVNAQNGTKFPGWKLVEGRSNRKYTDEDQVAEKLRKEKYTDEQIFQKKLLAITKMQKLLGKKRFDELLSGLVVKPAGKPTLARESDKRPEIGSTASAVSDFS</sequence>
<feature type="region of interest" description="Disordered" evidence="1">
    <location>
        <begin position="369"/>
        <end position="392"/>
    </location>
</feature>
<feature type="compositionally biased region" description="Polar residues" evidence="1">
    <location>
        <begin position="383"/>
        <end position="392"/>
    </location>
</feature>
<evidence type="ECO:0000313" key="2">
    <source>
        <dbReference type="EMBL" id="MFD2692460.1"/>
    </source>
</evidence>
<dbReference type="Proteomes" id="UP001597399">
    <property type="component" value="Unassembled WGS sequence"/>
</dbReference>
<keyword evidence="3" id="KW-1185">Reference proteome</keyword>
<evidence type="ECO:0000313" key="3">
    <source>
        <dbReference type="Proteomes" id="UP001597399"/>
    </source>
</evidence>
<dbReference type="RefSeq" id="WP_253059574.1">
    <property type="nucleotide sequence ID" value="NZ_JAMXWM010000004.1"/>
</dbReference>
<proteinExistence type="predicted"/>